<dbReference type="Proteomes" id="UP000287651">
    <property type="component" value="Unassembled WGS sequence"/>
</dbReference>
<proteinExistence type="predicted"/>
<dbReference type="EMBL" id="AMZH03005622">
    <property type="protein sequence ID" value="RRT65945.1"/>
    <property type="molecule type" value="Genomic_DNA"/>
</dbReference>
<dbReference type="AlphaFoldDB" id="A0A426ZPU0"/>
<name>A0A426ZPU0_ENSVE</name>
<organism evidence="1 2">
    <name type="scientific">Ensete ventricosum</name>
    <name type="common">Abyssinian banana</name>
    <name type="synonym">Musa ensete</name>
    <dbReference type="NCBI Taxonomy" id="4639"/>
    <lineage>
        <taxon>Eukaryota</taxon>
        <taxon>Viridiplantae</taxon>
        <taxon>Streptophyta</taxon>
        <taxon>Embryophyta</taxon>
        <taxon>Tracheophyta</taxon>
        <taxon>Spermatophyta</taxon>
        <taxon>Magnoliopsida</taxon>
        <taxon>Liliopsida</taxon>
        <taxon>Zingiberales</taxon>
        <taxon>Musaceae</taxon>
        <taxon>Ensete</taxon>
    </lineage>
</organism>
<dbReference type="PANTHER" id="PTHR34940">
    <property type="entry name" value="PHOTOSYSTEM II 5 KDA PROTEIN, CHLOROPLASTIC"/>
    <property type="match status" value="1"/>
</dbReference>
<accession>A0A426ZPU0</accession>
<evidence type="ECO:0000313" key="1">
    <source>
        <dbReference type="EMBL" id="RRT65945.1"/>
    </source>
</evidence>
<sequence length="139" mass="14853">MHFLLVAFLCRDEFCGEEEEDRRKADVGVWEKRAMGSLAMMASSFVGVGAGATDRPSASCHRRRLVVAKVATQAQAAGTPDRENVGRRAAVFAAAAVALCAIDRGMASADEEPKPGTAEAKRKYAPICVTMPTAKICHK</sequence>
<protein>
    <recommendedName>
        <fullName evidence="3">Photosystem II 5 kDa protein, chloroplastic</fullName>
    </recommendedName>
</protein>
<evidence type="ECO:0000313" key="2">
    <source>
        <dbReference type="Proteomes" id="UP000287651"/>
    </source>
</evidence>
<dbReference type="PANTHER" id="PTHR34940:SF4">
    <property type="entry name" value="OS02G0581100 PROTEIN"/>
    <property type="match status" value="1"/>
</dbReference>
<comment type="caution">
    <text evidence="1">The sequence shown here is derived from an EMBL/GenBank/DDBJ whole genome shotgun (WGS) entry which is preliminary data.</text>
</comment>
<reference evidence="1 2" key="1">
    <citation type="journal article" date="2014" name="Agronomy (Basel)">
        <title>A Draft Genome Sequence for Ensete ventricosum, the Drought-Tolerant Tree Against Hunger.</title>
        <authorList>
            <person name="Harrison J."/>
            <person name="Moore K.A."/>
            <person name="Paszkiewicz K."/>
            <person name="Jones T."/>
            <person name="Grant M."/>
            <person name="Ambacheew D."/>
            <person name="Muzemil S."/>
            <person name="Studholme D.J."/>
        </authorList>
    </citation>
    <scope>NUCLEOTIDE SEQUENCE [LARGE SCALE GENOMIC DNA]</scope>
</reference>
<gene>
    <name evidence="1" type="ORF">B296_00040616</name>
</gene>
<dbReference type="InterPro" id="IPR040296">
    <property type="entry name" value="PSBT"/>
</dbReference>
<evidence type="ECO:0008006" key="3">
    <source>
        <dbReference type="Google" id="ProtNLM"/>
    </source>
</evidence>